<keyword evidence="14 16" id="KW-0739">Sodium transport</keyword>
<name>A0A7S7RNV5_9BACT</name>
<keyword evidence="6 16" id="KW-0813">Transport</keyword>
<dbReference type="Pfam" id="PF04277">
    <property type="entry name" value="OAD_gamma"/>
    <property type="match status" value="1"/>
</dbReference>
<evidence type="ECO:0000256" key="14">
    <source>
        <dbReference type="ARBA" id="ARBA00023201"/>
    </source>
</evidence>
<dbReference type="InterPro" id="IPR005899">
    <property type="entry name" value="Na_pump_deCOase"/>
</dbReference>
<keyword evidence="7 16" id="KW-1003">Cell membrane</keyword>
<keyword evidence="9 16" id="KW-1278">Translocase</keyword>
<dbReference type="InterPro" id="IPR023424">
    <property type="entry name" value="OadG"/>
</dbReference>
<evidence type="ECO:0000313" key="17">
    <source>
        <dbReference type="EMBL" id="QOY52931.1"/>
    </source>
</evidence>
<dbReference type="EMBL" id="CP054492">
    <property type="protein sequence ID" value="QOY52931.1"/>
    <property type="molecule type" value="Genomic_DNA"/>
</dbReference>
<dbReference type="GO" id="GO:0005886">
    <property type="term" value="C:plasma membrane"/>
    <property type="evidence" value="ECO:0007669"/>
    <property type="project" value="UniProtKB-SubCell"/>
</dbReference>
<evidence type="ECO:0000256" key="7">
    <source>
        <dbReference type="ARBA" id="ARBA00022475"/>
    </source>
</evidence>
<evidence type="ECO:0000313" key="18">
    <source>
        <dbReference type="Proteomes" id="UP000593994"/>
    </source>
</evidence>
<keyword evidence="18" id="KW-1185">Reference proteome</keyword>
<evidence type="ECO:0000256" key="1">
    <source>
        <dbReference type="ARBA" id="ARBA00001959"/>
    </source>
</evidence>
<comment type="subcellular location">
    <subcellularLocation>
        <location evidence="3 16">Cell membrane</location>
        <topology evidence="3 16">Single-pass membrane protein</topology>
    </subcellularLocation>
</comment>
<comment type="cofactor">
    <cofactor evidence="1 16">
        <name>Na(+)</name>
        <dbReference type="ChEBI" id="CHEBI:29101"/>
    </cofactor>
</comment>
<sequence>METNLVIEGFKFMGLGMGTVFLFLIIMIFAMGLMSKMVAKFFPEVKVSEKVAAATAVNTQNKNKKIVAAITAAIKHHRG</sequence>
<evidence type="ECO:0000256" key="15">
    <source>
        <dbReference type="ARBA" id="ARBA00048176"/>
    </source>
</evidence>
<dbReference type="GO" id="GO:0015081">
    <property type="term" value="F:sodium ion transmembrane transporter activity"/>
    <property type="evidence" value="ECO:0007669"/>
    <property type="project" value="UniProtKB-UniRule"/>
</dbReference>
<dbReference type="KEGG" id="sbal:HUE88_04385"/>
<dbReference type="EC" id="7.2.4.2" evidence="16"/>
<comment type="function">
    <text evidence="2 16">Catalyzes the decarboxylation of oxaloacetate coupled to Na(+) translocation.</text>
</comment>
<dbReference type="AlphaFoldDB" id="A0A7S7RNV5"/>
<evidence type="ECO:0000256" key="9">
    <source>
        <dbReference type="ARBA" id="ARBA00022967"/>
    </source>
</evidence>
<evidence type="ECO:0000256" key="10">
    <source>
        <dbReference type="ARBA" id="ARBA00022989"/>
    </source>
</evidence>
<proteinExistence type="inferred from homology"/>
<keyword evidence="11 16" id="KW-0915">Sodium</keyword>
<evidence type="ECO:0000256" key="5">
    <source>
        <dbReference type="ARBA" id="ARBA00011869"/>
    </source>
</evidence>
<comment type="similarity">
    <text evidence="4 16">Belongs to the OadG family.</text>
</comment>
<keyword evidence="8 16" id="KW-0812">Transmembrane</keyword>
<dbReference type="NCBIfam" id="TIGR01195">
    <property type="entry name" value="oadG_fam"/>
    <property type="match status" value="1"/>
</dbReference>
<keyword evidence="12 16" id="KW-0406">Ion transport</keyword>
<keyword evidence="13 16" id="KW-0472">Membrane</keyword>
<organism evidence="17 18">
    <name type="scientific">Candidatus Sulfurimonas baltica</name>
    <dbReference type="NCBI Taxonomy" id="2740404"/>
    <lineage>
        <taxon>Bacteria</taxon>
        <taxon>Pseudomonadati</taxon>
        <taxon>Campylobacterota</taxon>
        <taxon>Epsilonproteobacteria</taxon>
        <taxon>Campylobacterales</taxon>
        <taxon>Sulfurimonadaceae</taxon>
        <taxon>Sulfurimonas</taxon>
    </lineage>
</organism>
<evidence type="ECO:0000256" key="2">
    <source>
        <dbReference type="ARBA" id="ARBA00003002"/>
    </source>
</evidence>
<protein>
    <recommendedName>
        <fullName evidence="16">Probable oxaloacetate decarboxylase gamma chain</fullName>
        <ecNumber evidence="16">7.2.4.2</ecNumber>
    </recommendedName>
</protein>
<dbReference type="GO" id="GO:0015451">
    <property type="term" value="F:decarboxylation-driven active transmembrane transporter activity"/>
    <property type="evidence" value="ECO:0007669"/>
    <property type="project" value="UniProtKB-EC"/>
</dbReference>
<dbReference type="GO" id="GO:0036376">
    <property type="term" value="P:sodium ion export across plasma membrane"/>
    <property type="evidence" value="ECO:0007669"/>
    <property type="project" value="InterPro"/>
</dbReference>
<evidence type="ECO:0000256" key="8">
    <source>
        <dbReference type="ARBA" id="ARBA00022692"/>
    </source>
</evidence>
<evidence type="ECO:0000256" key="13">
    <source>
        <dbReference type="ARBA" id="ARBA00023136"/>
    </source>
</evidence>
<dbReference type="GO" id="GO:0008948">
    <property type="term" value="F:oxaloacetate decarboxylase activity"/>
    <property type="evidence" value="ECO:0007669"/>
    <property type="project" value="UniProtKB-UniRule"/>
</dbReference>
<gene>
    <name evidence="16" type="primary">oadG</name>
    <name evidence="17" type="ORF">HUE88_04385</name>
</gene>
<comment type="subunit">
    <text evidence="5 16">Heterotrimer of an alpha, a beta and a gamma subunit.</text>
</comment>
<evidence type="ECO:0000256" key="11">
    <source>
        <dbReference type="ARBA" id="ARBA00023053"/>
    </source>
</evidence>
<dbReference type="HAMAP" id="MF_00404">
    <property type="entry name" value="OadG"/>
    <property type="match status" value="1"/>
</dbReference>
<evidence type="ECO:0000256" key="12">
    <source>
        <dbReference type="ARBA" id="ARBA00023065"/>
    </source>
</evidence>
<dbReference type="RefSeq" id="WP_194371444.1">
    <property type="nucleotide sequence ID" value="NZ_CP054492.1"/>
</dbReference>
<keyword evidence="10 16" id="KW-1133">Transmembrane helix</keyword>
<evidence type="ECO:0000256" key="6">
    <source>
        <dbReference type="ARBA" id="ARBA00022448"/>
    </source>
</evidence>
<evidence type="ECO:0000256" key="16">
    <source>
        <dbReference type="HAMAP-Rule" id="MF_00404"/>
    </source>
</evidence>
<dbReference type="Proteomes" id="UP000593994">
    <property type="component" value="Chromosome"/>
</dbReference>
<feature type="transmembrane region" description="Helical" evidence="16">
    <location>
        <begin position="12"/>
        <end position="33"/>
    </location>
</feature>
<comment type="catalytic activity">
    <reaction evidence="15 16">
        <text>oxaloacetate + 2 Na(+)(in) + H(+) = pyruvate + 2 Na(+)(out) + CO2</text>
        <dbReference type="Rhea" id="RHEA:57724"/>
        <dbReference type="ChEBI" id="CHEBI:15361"/>
        <dbReference type="ChEBI" id="CHEBI:15378"/>
        <dbReference type="ChEBI" id="CHEBI:16452"/>
        <dbReference type="ChEBI" id="CHEBI:16526"/>
        <dbReference type="ChEBI" id="CHEBI:29101"/>
        <dbReference type="EC" id="7.2.4.2"/>
    </reaction>
</comment>
<accession>A0A7S7RNV5</accession>
<evidence type="ECO:0000256" key="4">
    <source>
        <dbReference type="ARBA" id="ARBA00005844"/>
    </source>
</evidence>
<evidence type="ECO:0000256" key="3">
    <source>
        <dbReference type="ARBA" id="ARBA00004162"/>
    </source>
</evidence>
<reference evidence="17 18" key="1">
    <citation type="submission" date="2020-05" db="EMBL/GenBank/DDBJ databases">
        <title>Sulfurimonas marisnigri, sp. nov., and Sulfurimonas baltica, sp. nov., manganese oxide reducing chemolithoautotrophs of the class Epsilonproteobacteria isolated from the pelagic redoxclines of the Black and Baltic Seas and emended description of the genus Sulfurimonas.</title>
        <authorList>
            <person name="Henkel J.V."/>
            <person name="Laudan C."/>
            <person name="Werner J."/>
            <person name="Neu T."/>
            <person name="Plewe S."/>
            <person name="Sproer C."/>
            <person name="Bunk B."/>
            <person name="Schulz-Vogt H.N."/>
        </authorList>
    </citation>
    <scope>NUCLEOTIDE SEQUENCE [LARGE SCALE GENOMIC DNA]</scope>
    <source>
        <strain evidence="17 18">GD2</strain>
    </source>
</reference>